<keyword evidence="7 10" id="KW-0648">Protein biosynthesis</keyword>
<evidence type="ECO:0000256" key="8">
    <source>
        <dbReference type="ARBA" id="ARBA00030860"/>
    </source>
</evidence>
<dbReference type="NCBIfam" id="NF003064">
    <property type="entry name" value="PRK03987.1-4"/>
    <property type="match status" value="1"/>
</dbReference>
<dbReference type="Gene3D" id="2.40.50.140">
    <property type="entry name" value="Nucleic acid-binding proteins"/>
    <property type="match status" value="1"/>
</dbReference>
<dbReference type="SMART" id="SM00316">
    <property type="entry name" value="S1"/>
    <property type="match status" value="1"/>
</dbReference>
<evidence type="ECO:0000256" key="7">
    <source>
        <dbReference type="ARBA" id="ARBA00022917"/>
    </source>
</evidence>
<evidence type="ECO:0000256" key="4">
    <source>
        <dbReference type="ARBA" id="ARBA00013678"/>
    </source>
</evidence>
<comment type="function">
    <text evidence="1 10">eIF-2 functions in the early steps of protein synthesis by forming a ternary complex with GTP and initiator tRNA.</text>
</comment>
<evidence type="ECO:0000256" key="5">
    <source>
        <dbReference type="ARBA" id="ARBA00022540"/>
    </source>
</evidence>
<dbReference type="InterPro" id="IPR044126">
    <property type="entry name" value="S1_IF2_alpha"/>
</dbReference>
<dbReference type="GO" id="GO:0003743">
    <property type="term" value="F:translation initiation factor activity"/>
    <property type="evidence" value="ECO:0007669"/>
    <property type="project" value="UniProtKB-KW"/>
</dbReference>
<accession>A0ABM8IT05</accession>
<dbReference type="SUPFAM" id="SSF116742">
    <property type="entry name" value="eIF2alpha middle domain-like"/>
    <property type="match status" value="1"/>
</dbReference>
<dbReference type="Proteomes" id="UP001341135">
    <property type="component" value="Chromosome"/>
</dbReference>
<keyword evidence="13" id="KW-1185">Reference proteome</keyword>
<name>A0ABM8IT05_9CREN</name>
<dbReference type="EMBL" id="AP028907">
    <property type="protein sequence ID" value="BES80695.1"/>
    <property type="molecule type" value="Genomic_DNA"/>
</dbReference>
<comment type="similarity">
    <text evidence="2 10">Belongs to the eIF-2-alpha family.</text>
</comment>
<evidence type="ECO:0000256" key="9">
    <source>
        <dbReference type="ARBA" id="ARBA00033333"/>
    </source>
</evidence>
<dbReference type="Pfam" id="PF00575">
    <property type="entry name" value="S1"/>
    <property type="match status" value="1"/>
</dbReference>
<sequence>MMPIKRKELPDVGELVVATVREVYDYGAYLNLDEYGGLEAYLPWSEVASRWVRSIHDVVKPGQKIVVKVIRVNRKRKQVDVSLKRVNDNERRRKMMEWKRAQKAEKILEIVAQKLGKTLEQAYEEVGWRLEEAYGELMAAFEEAAIRGEDVLREAGVPEDWVGPLLEEIRRHVEVKRVKIGGTIMARSFAGDGVERIKEVLLSVKEAILESSRDIKVRLYTVGAPRYKLELDAYDYKTLEKALEKGLEVGEAKAKELGVIFSFTREKR</sequence>
<evidence type="ECO:0000313" key="12">
    <source>
        <dbReference type="EMBL" id="BES80695.1"/>
    </source>
</evidence>
<dbReference type="InterPro" id="IPR024055">
    <property type="entry name" value="TIF2_asu_C"/>
</dbReference>
<evidence type="ECO:0000256" key="1">
    <source>
        <dbReference type="ARBA" id="ARBA00003323"/>
    </source>
</evidence>
<reference evidence="12 13" key="1">
    <citation type="submission" date="2023-09" db="EMBL/GenBank/DDBJ databases">
        <title>Pyrofollis japonicus gen. nov. sp. nov., a novel member of the family Pyrodictiaceae isolated from the Iheya North hydrothermal field.</title>
        <authorList>
            <person name="Miyazaki U."/>
            <person name="Sanari M."/>
            <person name="Tame A."/>
            <person name="Kitajima M."/>
            <person name="Okamoto A."/>
            <person name="Sawayama S."/>
            <person name="Miyazaki J."/>
            <person name="Takai K."/>
            <person name="Nakagawa S."/>
        </authorList>
    </citation>
    <scope>NUCLEOTIDE SEQUENCE [LARGE SCALE GENOMIC DNA]</scope>
    <source>
        <strain evidence="12 13">AV2</strain>
    </source>
</reference>
<dbReference type="SUPFAM" id="SSF110993">
    <property type="entry name" value="eIF-2-alpha, C-terminal domain"/>
    <property type="match status" value="1"/>
</dbReference>
<dbReference type="InterPro" id="IPR022964">
    <property type="entry name" value="TIF2_asu_arc"/>
</dbReference>
<organism evidence="12 13">
    <name type="scientific">Pyrodictium abyssi</name>
    <dbReference type="NCBI Taxonomy" id="54256"/>
    <lineage>
        <taxon>Archaea</taxon>
        <taxon>Thermoproteota</taxon>
        <taxon>Thermoprotei</taxon>
        <taxon>Desulfurococcales</taxon>
        <taxon>Pyrodictiaceae</taxon>
        <taxon>Pyrodictium</taxon>
    </lineage>
</organism>
<keyword evidence="6 10" id="KW-0694">RNA-binding</keyword>
<dbReference type="PROSITE" id="PS50126">
    <property type="entry name" value="S1"/>
    <property type="match status" value="1"/>
</dbReference>
<dbReference type="NCBIfam" id="NF003062">
    <property type="entry name" value="PRK03987.1-1"/>
    <property type="match status" value="1"/>
</dbReference>
<dbReference type="InterPro" id="IPR012340">
    <property type="entry name" value="NA-bd_OB-fold"/>
</dbReference>
<dbReference type="Gene3D" id="1.10.150.190">
    <property type="entry name" value="Translation initiation factor 2, subunit 1, domain 2"/>
    <property type="match status" value="1"/>
</dbReference>
<dbReference type="CDD" id="cd04452">
    <property type="entry name" value="S1_IF2_alpha"/>
    <property type="match status" value="1"/>
</dbReference>
<protein>
    <recommendedName>
        <fullName evidence="4 10">Translation initiation factor 2 subunit alpha</fullName>
    </recommendedName>
    <alternativeName>
        <fullName evidence="8 10">aIF2-alpha</fullName>
    </alternativeName>
    <alternativeName>
        <fullName evidence="9 10">eIF-2-alpha</fullName>
    </alternativeName>
</protein>
<dbReference type="Pfam" id="PF07541">
    <property type="entry name" value="EIF_2_alpha"/>
    <property type="match status" value="1"/>
</dbReference>
<dbReference type="HAMAP" id="MF_00231">
    <property type="entry name" value="eIF_2_alpha"/>
    <property type="match status" value="1"/>
</dbReference>
<dbReference type="InterPro" id="IPR024054">
    <property type="entry name" value="TIF2_asu_middle_sf"/>
</dbReference>
<gene>
    <name evidence="10" type="primary">eif2a</name>
    <name evidence="12" type="ORF">PABY_02620</name>
</gene>
<dbReference type="PANTHER" id="PTHR10602">
    <property type="entry name" value="EUKARYOTIC TRANSLATION INITIATION FACTOR 2 SUBUNIT 1"/>
    <property type="match status" value="1"/>
</dbReference>
<evidence type="ECO:0000256" key="6">
    <source>
        <dbReference type="ARBA" id="ARBA00022884"/>
    </source>
</evidence>
<feature type="domain" description="S1 motif" evidence="11">
    <location>
        <begin position="13"/>
        <end position="84"/>
    </location>
</feature>
<dbReference type="Gene3D" id="3.30.70.1130">
    <property type="entry name" value="EIF_2_alpha"/>
    <property type="match status" value="1"/>
</dbReference>
<dbReference type="PANTHER" id="PTHR10602:SF0">
    <property type="entry name" value="EUKARYOTIC TRANSLATION INITIATION FACTOR 2 SUBUNIT 1"/>
    <property type="match status" value="1"/>
</dbReference>
<dbReference type="InterPro" id="IPR003029">
    <property type="entry name" value="S1_domain"/>
</dbReference>
<evidence type="ECO:0000313" key="13">
    <source>
        <dbReference type="Proteomes" id="UP001341135"/>
    </source>
</evidence>
<evidence type="ECO:0000259" key="11">
    <source>
        <dbReference type="PROSITE" id="PS50126"/>
    </source>
</evidence>
<comment type="subunit">
    <text evidence="3 10">Heterotrimer composed of an alpha, a beta and a gamma chain.</text>
</comment>
<proteinExistence type="inferred from homology"/>
<evidence type="ECO:0000256" key="2">
    <source>
        <dbReference type="ARBA" id="ARBA00007223"/>
    </source>
</evidence>
<dbReference type="InterPro" id="IPR011488">
    <property type="entry name" value="TIF_2_asu"/>
</dbReference>
<keyword evidence="5 10" id="KW-0396">Initiation factor</keyword>
<evidence type="ECO:0000256" key="10">
    <source>
        <dbReference type="HAMAP-Rule" id="MF_00231"/>
    </source>
</evidence>
<dbReference type="SUPFAM" id="SSF50249">
    <property type="entry name" value="Nucleic acid-binding proteins"/>
    <property type="match status" value="1"/>
</dbReference>
<evidence type="ECO:0000256" key="3">
    <source>
        <dbReference type="ARBA" id="ARBA00011243"/>
    </source>
</evidence>